<reference evidence="1" key="1">
    <citation type="submission" date="2009-08" db="EMBL/GenBank/DDBJ databases">
        <authorList>
            <person name="Weinstock G."/>
            <person name="Sodergren E."/>
            <person name="Clifton S."/>
            <person name="Fulton L."/>
            <person name="Fulton B."/>
            <person name="Courtney L."/>
            <person name="Fronick C."/>
            <person name="Harrison M."/>
            <person name="Strong C."/>
            <person name="Farmer C."/>
            <person name="Delahaunty K."/>
            <person name="Markovic C."/>
            <person name="Hall O."/>
            <person name="Minx P."/>
            <person name="Tomlinson C."/>
            <person name="Mitreva M."/>
            <person name="Nelson J."/>
            <person name="Hou S."/>
            <person name="Wollam A."/>
            <person name="Pepin K.H."/>
            <person name="Johnson M."/>
            <person name="Bhonagiri V."/>
            <person name="Nash W.E."/>
            <person name="Warren W."/>
            <person name="Chinwalla A."/>
            <person name="Mardis E.R."/>
            <person name="Wilson R.K."/>
        </authorList>
    </citation>
    <scope>NUCLEOTIDE SEQUENCE [LARGE SCALE GENOMIC DNA]</scope>
    <source>
        <strain evidence="1">A2-165</strain>
    </source>
</reference>
<sequence>MSRYAHQLHEKRKHEKGENTMKKLISRRNFLKVCALAGSAAALSACGGGKSTGSSNSAAAAVDTTGAVTFPLSEKVTFTGMTSFPVGSESEPNNRTIFKRLEEQTNVHIDWTAIQSDQWNDKITLNMSNPNTLTDFVFTADFTDSNLLRYADQGVILNLEDYIDNNMPNLQKVFEQYPEYRTMCTDSDGHIWALPWIEQLGSEKTAIQTIGNMSFINTKWLNFLGLSMPTTVDEFEQVLMAFRDNAASIKAEYGIDGDIIPMSCIVNNGDQDPSILINGFGEGYGDADKDRHIAVTNDRKVICAATQQGYRDGLDWLHKLYAEKLIDPECFTQEWSTYVSKGKAGRYGVCFSWDVANIDNLTDWEPLPALTADTRNITPQNGSFTSGFGRGKCVVTAKATNPALVCAWLDQMYAPLQSPQNNWGTYGDAEGFNIFEMSTNDKGEPMLKHAPLGDASPVEVREAQCVGGPLAVLDDYYGVYVTCPDDAQYRLDWIKEIYTPDMNNDYVYPNVFMSNEDTEQVSNLQADLQTYMNTQKADWIMNGTTDAEWNEYLSKLEDYGLSDYLGIMQKYLDAYYA</sequence>
<dbReference type="Gene3D" id="3.40.190.10">
    <property type="entry name" value="Periplasmic binding protein-like II"/>
    <property type="match status" value="2"/>
</dbReference>
<dbReference type="NCBIfam" id="TIGR01409">
    <property type="entry name" value="TAT_signal_seq"/>
    <property type="match status" value="1"/>
</dbReference>
<dbReference type="InterPro" id="IPR050490">
    <property type="entry name" value="Bact_solute-bd_prot1"/>
</dbReference>
<name>C7H8W8_FAED2</name>
<comment type="caution">
    <text evidence="1">The sequence shown here is derived from an EMBL/GenBank/DDBJ whole genome shotgun (WGS) entry which is preliminary data.</text>
</comment>
<evidence type="ECO:0000313" key="1">
    <source>
        <dbReference type="EMBL" id="EEU95823.1"/>
    </source>
</evidence>
<gene>
    <name evidence="1" type="ORF">FAEPRAA2165_02762</name>
</gene>
<evidence type="ECO:0000313" key="2">
    <source>
        <dbReference type="Proteomes" id="UP000004619"/>
    </source>
</evidence>
<dbReference type="PROSITE" id="PS51318">
    <property type="entry name" value="TAT"/>
    <property type="match status" value="1"/>
</dbReference>
<dbReference type="EMBL" id="ACOP02000073">
    <property type="protein sequence ID" value="EEU95823.1"/>
    <property type="molecule type" value="Genomic_DNA"/>
</dbReference>
<organism evidence="1 2">
    <name type="scientific">Faecalibacterium duncaniae (strain DSM 17677 / JCM 31915 / A2-165)</name>
    <name type="common">Faecalibacterium prausnitzii</name>
    <dbReference type="NCBI Taxonomy" id="411483"/>
    <lineage>
        <taxon>Bacteria</taxon>
        <taxon>Bacillati</taxon>
        <taxon>Bacillota</taxon>
        <taxon>Clostridia</taxon>
        <taxon>Eubacteriales</taxon>
        <taxon>Oscillospiraceae</taxon>
        <taxon>Faecalibacterium</taxon>
    </lineage>
</organism>
<dbReference type="Proteomes" id="UP000004619">
    <property type="component" value="Unassembled WGS sequence"/>
</dbReference>
<dbReference type="InterPro" id="IPR006059">
    <property type="entry name" value="SBP"/>
</dbReference>
<proteinExistence type="predicted"/>
<dbReference type="Pfam" id="PF01547">
    <property type="entry name" value="SBP_bac_1"/>
    <property type="match status" value="1"/>
</dbReference>
<dbReference type="eggNOG" id="COG1653">
    <property type="taxonomic scope" value="Bacteria"/>
</dbReference>
<dbReference type="STRING" id="411483.FAEPRAA2165_02762"/>
<dbReference type="InterPro" id="IPR019546">
    <property type="entry name" value="TAT_signal_bac_arc"/>
</dbReference>
<dbReference type="PANTHER" id="PTHR43649:SF17">
    <property type="entry name" value="ABC TRANSPORTER SOLUTE BINDING PROTEIN-SUGAR TRANSPORT"/>
    <property type="match status" value="1"/>
</dbReference>
<dbReference type="AlphaFoldDB" id="C7H8W8"/>
<dbReference type="PATRIC" id="fig|411483.3.peg.2176"/>
<dbReference type="SUPFAM" id="SSF53850">
    <property type="entry name" value="Periplasmic binding protein-like II"/>
    <property type="match status" value="1"/>
</dbReference>
<keyword evidence="2" id="KW-1185">Reference proteome</keyword>
<accession>C7H8W8</accession>
<dbReference type="PANTHER" id="PTHR43649">
    <property type="entry name" value="ARABINOSE-BINDING PROTEIN-RELATED"/>
    <property type="match status" value="1"/>
</dbReference>
<dbReference type="SMR" id="C7H8W8"/>
<protein>
    <submittedName>
        <fullName evidence="1">Tat pathway signal sequence domain protein</fullName>
    </submittedName>
</protein>
<dbReference type="HOGENOM" id="CLU_021021_2_0_9"/>
<dbReference type="InterPro" id="IPR006311">
    <property type="entry name" value="TAT_signal"/>
</dbReference>